<protein>
    <submittedName>
        <fullName evidence="3">Uncharacterized protein</fullName>
    </submittedName>
</protein>
<accession>A0A1Y1Y1S0</accession>
<feature type="chain" id="PRO_5012801913" evidence="2">
    <location>
        <begin position="22"/>
        <end position="262"/>
    </location>
</feature>
<dbReference type="AlphaFoldDB" id="A0A1Y1Y1S0"/>
<evidence type="ECO:0000313" key="3">
    <source>
        <dbReference type="EMBL" id="ORX91961.1"/>
    </source>
</evidence>
<feature type="compositionally biased region" description="Low complexity" evidence="1">
    <location>
        <begin position="43"/>
        <end position="53"/>
    </location>
</feature>
<dbReference type="InParanoid" id="A0A1Y1Y1S0"/>
<organism evidence="3 4">
    <name type="scientific">Basidiobolus meristosporus CBS 931.73</name>
    <dbReference type="NCBI Taxonomy" id="1314790"/>
    <lineage>
        <taxon>Eukaryota</taxon>
        <taxon>Fungi</taxon>
        <taxon>Fungi incertae sedis</taxon>
        <taxon>Zoopagomycota</taxon>
        <taxon>Entomophthoromycotina</taxon>
        <taxon>Basidiobolomycetes</taxon>
        <taxon>Basidiobolales</taxon>
        <taxon>Basidiobolaceae</taxon>
        <taxon>Basidiobolus</taxon>
    </lineage>
</organism>
<feature type="region of interest" description="Disordered" evidence="1">
    <location>
        <begin position="23"/>
        <end position="57"/>
    </location>
</feature>
<evidence type="ECO:0000313" key="4">
    <source>
        <dbReference type="Proteomes" id="UP000193498"/>
    </source>
</evidence>
<feature type="signal peptide" evidence="2">
    <location>
        <begin position="1"/>
        <end position="21"/>
    </location>
</feature>
<keyword evidence="4" id="KW-1185">Reference proteome</keyword>
<comment type="caution">
    <text evidence="3">The sequence shown here is derived from an EMBL/GenBank/DDBJ whole genome shotgun (WGS) entry which is preliminary data.</text>
</comment>
<reference evidence="3 4" key="1">
    <citation type="submission" date="2016-07" db="EMBL/GenBank/DDBJ databases">
        <title>Pervasive Adenine N6-methylation of Active Genes in Fungi.</title>
        <authorList>
            <consortium name="DOE Joint Genome Institute"/>
            <person name="Mondo S.J."/>
            <person name="Dannebaum R.O."/>
            <person name="Kuo R.C."/>
            <person name="Labutti K."/>
            <person name="Haridas S."/>
            <person name="Kuo A."/>
            <person name="Salamov A."/>
            <person name="Ahrendt S.R."/>
            <person name="Lipzen A."/>
            <person name="Sullivan W."/>
            <person name="Andreopoulos W.B."/>
            <person name="Clum A."/>
            <person name="Lindquist E."/>
            <person name="Daum C."/>
            <person name="Ramamoorthy G.K."/>
            <person name="Gryganskyi A."/>
            <person name="Culley D."/>
            <person name="Magnuson J.K."/>
            <person name="James T.Y."/>
            <person name="O'Malley M.A."/>
            <person name="Stajich J.E."/>
            <person name="Spatafora J.W."/>
            <person name="Visel A."/>
            <person name="Grigoriev I.V."/>
        </authorList>
    </citation>
    <scope>NUCLEOTIDE SEQUENCE [LARGE SCALE GENOMIC DNA]</scope>
    <source>
        <strain evidence="3 4">CBS 931.73</strain>
    </source>
</reference>
<dbReference type="EMBL" id="MCFE01000298">
    <property type="protein sequence ID" value="ORX91961.1"/>
    <property type="molecule type" value="Genomic_DNA"/>
</dbReference>
<dbReference type="Proteomes" id="UP000193498">
    <property type="component" value="Unassembled WGS sequence"/>
</dbReference>
<sequence length="262" mass="29144">MKSPSLLLYLALAVLTQAAIAEDKGSGTHSGGTPEVNGPDSGESQQQSESQESTNARPLTEFEKIMASGPPATTKNGKGFVGFVNDKSEKCQNAIEKVETLYPKLQECYQYTALFFSTLDTVCSENCFETTVEASKYISDHCHSPENTSNLADTVFHSWSHKNTAAVACKKVLFGEAQSHCLDLVINGNVHWMNYKYGSREADAQLKENLCVPCAQDFYQAMMKLERQHEPVVYYRSLVKPKELYKAFEEHCGYTHPDRNSA</sequence>
<name>A0A1Y1Y1S0_9FUNG</name>
<keyword evidence="2" id="KW-0732">Signal</keyword>
<evidence type="ECO:0000256" key="2">
    <source>
        <dbReference type="SAM" id="SignalP"/>
    </source>
</evidence>
<gene>
    <name evidence="3" type="ORF">K493DRAFT_316862</name>
</gene>
<evidence type="ECO:0000256" key="1">
    <source>
        <dbReference type="SAM" id="MobiDB-lite"/>
    </source>
</evidence>
<dbReference type="OrthoDB" id="5565101at2759"/>
<proteinExistence type="predicted"/>